<dbReference type="Pfam" id="PF06685">
    <property type="entry name" value="DUF1186"/>
    <property type="match status" value="1"/>
</dbReference>
<accession>A0A9D9ITS9</accession>
<protein>
    <submittedName>
        <fullName evidence="1">DUF1186 domain-containing protein</fullName>
    </submittedName>
</protein>
<gene>
    <name evidence="1" type="ORF">IAB80_02840</name>
</gene>
<reference evidence="1" key="1">
    <citation type="submission" date="2020-10" db="EMBL/GenBank/DDBJ databases">
        <authorList>
            <person name="Gilroy R."/>
        </authorList>
    </citation>
    <scope>NUCLEOTIDE SEQUENCE</scope>
    <source>
        <strain evidence="1">2478</strain>
    </source>
</reference>
<organism evidence="1 2">
    <name type="scientific">Candidatus Cryptobacteroides excrementipullorum</name>
    <dbReference type="NCBI Taxonomy" id="2840761"/>
    <lineage>
        <taxon>Bacteria</taxon>
        <taxon>Pseudomonadati</taxon>
        <taxon>Bacteroidota</taxon>
        <taxon>Bacteroidia</taxon>
        <taxon>Bacteroidales</taxon>
        <taxon>Candidatus Cryptobacteroides</taxon>
    </lineage>
</organism>
<sequence length="470" mass="54176">MKKNRKNTEFSETIYLRQRVRKLPVGKCYLSKGWEKSGEAVAIVTRCHPKGTFTVGIFLIDTFCIGIRDSFYRFNIGSSELDRQIKKISSDVIIEESDYVTVHNLIYGAIEFAEEAGILPDKSYAMTQYILSPDTEDIPLMQFDFGKDGRHFLIANSVAELNLYLPKLKKNLGNEFDYICNDIDNLLDNFPVNHQSYPLEDYTYMPSHGYPSSISPMHPELLSLLSDERYEFGFPDDILDRILDIPHTELRQDIEQMALFRTGTALAEMSAGEDICSSFLTHCMFLLGEIGSKESLPVVLEVLRQDEEFMDYNFGDAANEIFVPTLYILGKDRLDVLDAYLHEPGLYTYARCLLFPAVAMIIEYQPERRPEVIEWFRKLLVFYRENLPGRNCCDGVLVALLVSTLIEINATELIPEIKAVYDTGLVDIMACGDCADVIYEIKKPQLNPEYKDYLLDLKERYKYYSRWKRD</sequence>
<evidence type="ECO:0000313" key="1">
    <source>
        <dbReference type="EMBL" id="MBO8477819.1"/>
    </source>
</evidence>
<name>A0A9D9ITS9_9BACT</name>
<dbReference type="InterPro" id="IPR010602">
    <property type="entry name" value="DUF1186"/>
</dbReference>
<dbReference type="AlphaFoldDB" id="A0A9D9ITS9"/>
<comment type="caution">
    <text evidence="1">The sequence shown here is derived from an EMBL/GenBank/DDBJ whole genome shotgun (WGS) entry which is preliminary data.</text>
</comment>
<dbReference type="Proteomes" id="UP000823771">
    <property type="component" value="Unassembled WGS sequence"/>
</dbReference>
<evidence type="ECO:0000313" key="2">
    <source>
        <dbReference type="Proteomes" id="UP000823771"/>
    </source>
</evidence>
<reference evidence="1" key="2">
    <citation type="journal article" date="2021" name="PeerJ">
        <title>Extensive microbial diversity within the chicken gut microbiome revealed by metagenomics and culture.</title>
        <authorList>
            <person name="Gilroy R."/>
            <person name="Ravi A."/>
            <person name="Getino M."/>
            <person name="Pursley I."/>
            <person name="Horton D.L."/>
            <person name="Alikhan N.F."/>
            <person name="Baker D."/>
            <person name="Gharbi K."/>
            <person name="Hall N."/>
            <person name="Watson M."/>
            <person name="Adriaenssens E.M."/>
            <person name="Foster-Nyarko E."/>
            <person name="Jarju S."/>
            <person name="Secka A."/>
            <person name="Antonio M."/>
            <person name="Oren A."/>
            <person name="Chaudhuri R.R."/>
            <person name="La Ragione R."/>
            <person name="Hildebrand F."/>
            <person name="Pallen M.J."/>
        </authorList>
    </citation>
    <scope>NUCLEOTIDE SEQUENCE</scope>
    <source>
        <strain evidence="1">2478</strain>
    </source>
</reference>
<dbReference type="EMBL" id="JADILZ010000027">
    <property type="protein sequence ID" value="MBO8477819.1"/>
    <property type="molecule type" value="Genomic_DNA"/>
</dbReference>
<proteinExistence type="predicted"/>